<dbReference type="InterPro" id="IPR010290">
    <property type="entry name" value="TM_effector"/>
</dbReference>
<gene>
    <name evidence="8" type="ORF">ACFFH7_12950</name>
</gene>
<dbReference type="Proteomes" id="UP001589810">
    <property type="component" value="Unassembled WGS sequence"/>
</dbReference>
<organism evidence="8 9">
    <name type="scientific">Kutzneria chonburiensis</name>
    <dbReference type="NCBI Taxonomy" id="1483604"/>
    <lineage>
        <taxon>Bacteria</taxon>
        <taxon>Bacillati</taxon>
        <taxon>Actinomycetota</taxon>
        <taxon>Actinomycetes</taxon>
        <taxon>Pseudonocardiales</taxon>
        <taxon>Pseudonocardiaceae</taxon>
        <taxon>Kutzneria</taxon>
    </lineage>
</organism>
<keyword evidence="6 7" id="KW-0472">Membrane</keyword>
<keyword evidence="2" id="KW-0813">Transport</keyword>
<dbReference type="PANTHER" id="PTHR23513:SF11">
    <property type="entry name" value="STAPHYLOFERRIN A TRANSPORTER"/>
    <property type="match status" value="1"/>
</dbReference>
<dbReference type="Gene3D" id="1.20.1250.20">
    <property type="entry name" value="MFS general substrate transporter like domains"/>
    <property type="match status" value="1"/>
</dbReference>
<feature type="transmembrane region" description="Helical" evidence="7">
    <location>
        <begin position="20"/>
        <end position="42"/>
    </location>
</feature>
<accession>A0ABV6MQ15</accession>
<dbReference type="SUPFAM" id="SSF103473">
    <property type="entry name" value="MFS general substrate transporter"/>
    <property type="match status" value="1"/>
</dbReference>
<dbReference type="Pfam" id="PF05977">
    <property type="entry name" value="MFS_3"/>
    <property type="match status" value="1"/>
</dbReference>
<dbReference type="PANTHER" id="PTHR23513">
    <property type="entry name" value="INTEGRAL MEMBRANE EFFLUX PROTEIN-RELATED"/>
    <property type="match status" value="1"/>
</dbReference>
<sequence length="191" mass="20624">MTPKESVAAKVRLGSRFHRLFGATLVSAIGTGMHAAALPLLVLQSTSSPMALSFVVMAAEIPWVLLSLHAGVVVDRLDRRWVMVWADLGRFAVLVALAVLILTAQVDLVWLVLAAFLLGIGQVFSTSPLSRPFPISCRGIRGAWQRRTEGSSRRRATARTSWGRRSARRCSARGTSCRSPATLSRSSPAAC</sequence>
<evidence type="ECO:0000256" key="7">
    <source>
        <dbReference type="SAM" id="Phobius"/>
    </source>
</evidence>
<comment type="subcellular location">
    <subcellularLocation>
        <location evidence="1">Cell membrane</location>
        <topology evidence="1">Multi-pass membrane protein</topology>
    </subcellularLocation>
</comment>
<evidence type="ECO:0000256" key="4">
    <source>
        <dbReference type="ARBA" id="ARBA00022692"/>
    </source>
</evidence>
<keyword evidence="4 7" id="KW-0812">Transmembrane</keyword>
<feature type="transmembrane region" description="Helical" evidence="7">
    <location>
        <begin position="54"/>
        <end position="74"/>
    </location>
</feature>
<protein>
    <submittedName>
        <fullName evidence="8">MFS transporter</fullName>
    </submittedName>
</protein>
<evidence type="ECO:0000313" key="8">
    <source>
        <dbReference type="EMBL" id="MFC0542398.1"/>
    </source>
</evidence>
<feature type="transmembrane region" description="Helical" evidence="7">
    <location>
        <begin position="108"/>
        <end position="125"/>
    </location>
</feature>
<comment type="caution">
    <text evidence="8">The sequence shown here is derived from an EMBL/GenBank/DDBJ whole genome shotgun (WGS) entry which is preliminary data.</text>
</comment>
<evidence type="ECO:0000256" key="1">
    <source>
        <dbReference type="ARBA" id="ARBA00004651"/>
    </source>
</evidence>
<evidence type="ECO:0000313" key="9">
    <source>
        <dbReference type="Proteomes" id="UP001589810"/>
    </source>
</evidence>
<name>A0ABV6MQ15_9PSEU</name>
<reference evidence="8 9" key="1">
    <citation type="submission" date="2024-09" db="EMBL/GenBank/DDBJ databases">
        <authorList>
            <person name="Sun Q."/>
            <person name="Mori K."/>
        </authorList>
    </citation>
    <scope>NUCLEOTIDE SEQUENCE [LARGE SCALE GENOMIC DNA]</scope>
    <source>
        <strain evidence="8 9">TBRC 1432</strain>
    </source>
</reference>
<evidence type="ECO:0000256" key="5">
    <source>
        <dbReference type="ARBA" id="ARBA00022989"/>
    </source>
</evidence>
<feature type="transmembrane region" description="Helical" evidence="7">
    <location>
        <begin position="81"/>
        <end position="102"/>
    </location>
</feature>
<keyword evidence="9" id="KW-1185">Reference proteome</keyword>
<dbReference type="InterPro" id="IPR036259">
    <property type="entry name" value="MFS_trans_sf"/>
</dbReference>
<evidence type="ECO:0000256" key="2">
    <source>
        <dbReference type="ARBA" id="ARBA00022448"/>
    </source>
</evidence>
<keyword evidence="3" id="KW-1003">Cell membrane</keyword>
<proteinExistence type="predicted"/>
<dbReference type="EMBL" id="JBHLUD010000004">
    <property type="protein sequence ID" value="MFC0542398.1"/>
    <property type="molecule type" value="Genomic_DNA"/>
</dbReference>
<evidence type="ECO:0000256" key="6">
    <source>
        <dbReference type="ARBA" id="ARBA00023136"/>
    </source>
</evidence>
<evidence type="ECO:0000256" key="3">
    <source>
        <dbReference type="ARBA" id="ARBA00022475"/>
    </source>
</evidence>
<keyword evidence="5 7" id="KW-1133">Transmembrane helix</keyword>
<dbReference type="RefSeq" id="WP_273940820.1">
    <property type="nucleotide sequence ID" value="NZ_CP097263.1"/>
</dbReference>